<comment type="caution">
    <text evidence="1">The sequence shown here is derived from an EMBL/GenBank/DDBJ whole genome shotgun (WGS) entry which is preliminary data.</text>
</comment>
<reference evidence="1" key="1">
    <citation type="submission" date="2021-06" db="EMBL/GenBank/DDBJ databases">
        <authorList>
            <person name="Kallberg Y."/>
            <person name="Tangrot J."/>
            <person name="Rosling A."/>
        </authorList>
    </citation>
    <scope>NUCLEOTIDE SEQUENCE</scope>
    <source>
        <strain evidence="1">IA702</strain>
    </source>
</reference>
<accession>A0A9N8VKU8</accession>
<keyword evidence="2" id="KW-1185">Reference proteome</keyword>
<evidence type="ECO:0000313" key="2">
    <source>
        <dbReference type="Proteomes" id="UP000789572"/>
    </source>
</evidence>
<proteinExistence type="predicted"/>
<dbReference type="OrthoDB" id="2397858at2759"/>
<protein>
    <submittedName>
        <fullName evidence="1">9397_t:CDS:1</fullName>
    </submittedName>
</protein>
<dbReference type="AlphaFoldDB" id="A0A9N8VKU8"/>
<name>A0A9N8VKU8_9GLOM</name>
<organism evidence="1 2">
    <name type="scientific">Paraglomus occultum</name>
    <dbReference type="NCBI Taxonomy" id="144539"/>
    <lineage>
        <taxon>Eukaryota</taxon>
        <taxon>Fungi</taxon>
        <taxon>Fungi incertae sedis</taxon>
        <taxon>Mucoromycota</taxon>
        <taxon>Glomeromycotina</taxon>
        <taxon>Glomeromycetes</taxon>
        <taxon>Paraglomerales</taxon>
        <taxon>Paraglomeraceae</taxon>
        <taxon>Paraglomus</taxon>
    </lineage>
</organism>
<dbReference type="EMBL" id="CAJVPJ010000009">
    <property type="protein sequence ID" value="CAG8453939.1"/>
    <property type="molecule type" value="Genomic_DNA"/>
</dbReference>
<sequence length="186" mass="21712">MAPEIKHVEPIDDKPVVIDNELRSKSLEIIEELVSDEAGSVNNEPEISLDLPVNDELKSGNEESNIQLKTYPPGYILRAEREKRLRQWAVDHGEDPDKFVTITEKDRNLAYTYHDRLCSDADMIQFAKDTDDDPNTLMDMSRRERLISEEIMLRLYEDDGNPRARSYDDEEWIEKIAILQENGYLW</sequence>
<dbReference type="Proteomes" id="UP000789572">
    <property type="component" value="Unassembled WGS sequence"/>
</dbReference>
<evidence type="ECO:0000313" key="1">
    <source>
        <dbReference type="EMBL" id="CAG8453939.1"/>
    </source>
</evidence>
<gene>
    <name evidence="1" type="ORF">POCULU_LOCUS182</name>
</gene>